<dbReference type="SMART" id="SM00342">
    <property type="entry name" value="HTH_ARAC"/>
    <property type="match status" value="1"/>
</dbReference>
<dbReference type="GO" id="GO:0003700">
    <property type="term" value="F:DNA-binding transcription factor activity"/>
    <property type="evidence" value="ECO:0007669"/>
    <property type="project" value="InterPro"/>
</dbReference>
<keyword evidence="1" id="KW-0805">Transcription regulation</keyword>
<dbReference type="EMBL" id="SEUB01000004">
    <property type="protein sequence ID" value="RYM42193.1"/>
    <property type="molecule type" value="Genomic_DNA"/>
</dbReference>
<evidence type="ECO:0000256" key="1">
    <source>
        <dbReference type="ARBA" id="ARBA00023015"/>
    </source>
</evidence>
<dbReference type="PROSITE" id="PS01124">
    <property type="entry name" value="HTH_ARAC_FAMILY_2"/>
    <property type="match status" value="1"/>
</dbReference>
<reference evidence="4 5" key="1">
    <citation type="submission" date="2019-02" db="EMBL/GenBank/DDBJ databases">
        <title>Genome of Pseudomonas korensis isolated from heavy metal contaminated environment.</title>
        <authorList>
            <person name="Ayangbenro A.S."/>
            <person name="Babalola O."/>
        </authorList>
    </citation>
    <scope>NUCLEOTIDE SEQUENCE [LARGE SCALE GENOMIC DNA]</scope>
    <source>
        <strain evidence="4 5">AB36</strain>
    </source>
</reference>
<protein>
    <submittedName>
        <fullName evidence="4">AraC family transcriptional regulator</fullName>
    </submittedName>
</protein>
<dbReference type="Gene3D" id="1.10.10.60">
    <property type="entry name" value="Homeodomain-like"/>
    <property type="match status" value="2"/>
</dbReference>
<dbReference type="InterPro" id="IPR018060">
    <property type="entry name" value="HTH_AraC"/>
</dbReference>
<dbReference type="PANTHER" id="PTHR43436:SF1">
    <property type="entry name" value="TRANSCRIPTIONAL REGULATORY PROTEIN"/>
    <property type="match status" value="1"/>
</dbReference>
<proteinExistence type="predicted"/>
<dbReference type="Proteomes" id="UP000291107">
    <property type="component" value="Unassembled WGS sequence"/>
</dbReference>
<keyword evidence="2" id="KW-0804">Transcription</keyword>
<evidence type="ECO:0000256" key="2">
    <source>
        <dbReference type="ARBA" id="ARBA00023163"/>
    </source>
</evidence>
<sequence>MNSLSKLVDIVGRHVRDDGIHSTAIPGVSLIRSASPTMPMPVVYEPTLCLVAQGRKQAMLGTTAYVYDPAKYLIASVDLPVMGSVIEASEAVPYLCLALDLDTAVLSELALRHPLREESVSAPPAGITLNDTTPELLDAAVRLAGLLDRPRDIEALAPLVIREMLYRLLTEKGNSFIRQMAQADSRLNQIAKAIAWLRGHYNEACRIDDLVGIAGMSRSSFHAHFKAVTSMSPLEFRNQLRLQEARRLMVTEAVDAAEAGYAVGYESPSQFSRDYARLFGMPPAKDAWRLRTAVEVSSG</sequence>
<dbReference type="Pfam" id="PF12833">
    <property type="entry name" value="HTH_18"/>
    <property type="match status" value="1"/>
</dbReference>
<dbReference type="PANTHER" id="PTHR43436">
    <property type="entry name" value="ARAC-FAMILY TRANSCRIPTIONAL REGULATOR"/>
    <property type="match status" value="1"/>
</dbReference>
<dbReference type="AlphaFoldDB" id="A0A4Q4L569"/>
<dbReference type="Pfam" id="PF06719">
    <property type="entry name" value="AraC_N"/>
    <property type="match status" value="1"/>
</dbReference>
<dbReference type="GO" id="GO:0043565">
    <property type="term" value="F:sequence-specific DNA binding"/>
    <property type="evidence" value="ECO:0007669"/>
    <property type="project" value="InterPro"/>
</dbReference>
<evidence type="ECO:0000313" key="5">
    <source>
        <dbReference type="Proteomes" id="UP000291107"/>
    </source>
</evidence>
<organism evidence="4 5">
    <name type="scientific">Pseudomonas koreensis</name>
    <dbReference type="NCBI Taxonomy" id="198620"/>
    <lineage>
        <taxon>Bacteria</taxon>
        <taxon>Pseudomonadati</taxon>
        <taxon>Pseudomonadota</taxon>
        <taxon>Gammaproteobacteria</taxon>
        <taxon>Pseudomonadales</taxon>
        <taxon>Pseudomonadaceae</taxon>
        <taxon>Pseudomonas</taxon>
    </lineage>
</organism>
<feature type="domain" description="HTH araC/xylS-type" evidence="3">
    <location>
        <begin position="191"/>
        <end position="289"/>
    </location>
</feature>
<evidence type="ECO:0000259" key="3">
    <source>
        <dbReference type="PROSITE" id="PS01124"/>
    </source>
</evidence>
<comment type="caution">
    <text evidence="4">The sequence shown here is derived from an EMBL/GenBank/DDBJ whole genome shotgun (WGS) entry which is preliminary data.</text>
</comment>
<dbReference type="InterPro" id="IPR009594">
    <property type="entry name" value="Tscrpt_reg_HTH_AraC_N"/>
</dbReference>
<evidence type="ECO:0000313" key="4">
    <source>
        <dbReference type="EMBL" id="RYM42193.1"/>
    </source>
</evidence>
<gene>
    <name evidence="4" type="ORF">EVS84_11800</name>
</gene>
<name>A0A4Q4L569_9PSED</name>
<dbReference type="InterPro" id="IPR009057">
    <property type="entry name" value="Homeodomain-like_sf"/>
</dbReference>
<dbReference type="SUPFAM" id="SSF46689">
    <property type="entry name" value="Homeodomain-like"/>
    <property type="match status" value="2"/>
</dbReference>
<accession>A0A4Q4L569</accession>